<dbReference type="GO" id="GO:0005737">
    <property type="term" value="C:cytoplasm"/>
    <property type="evidence" value="ECO:0007669"/>
    <property type="project" value="TreeGrafter"/>
</dbReference>
<dbReference type="Gene3D" id="3.50.50.100">
    <property type="match status" value="1"/>
</dbReference>
<dbReference type="SUPFAM" id="SSF51905">
    <property type="entry name" value="FAD/NAD(P)-binding domain"/>
    <property type="match status" value="1"/>
</dbReference>
<name>A0AAD6GSM8_9EURO</name>
<keyword evidence="1" id="KW-0812">Transmembrane</keyword>
<dbReference type="RefSeq" id="XP_056747647.1">
    <property type="nucleotide sequence ID" value="XM_056902360.1"/>
</dbReference>
<feature type="transmembrane region" description="Helical" evidence="1">
    <location>
        <begin position="12"/>
        <end position="30"/>
    </location>
</feature>
<dbReference type="EMBL" id="JAQJAE010000006">
    <property type="protein sequence ID" value="KAJ5588628.1"/>
    <property type="molecule type" value="Genomic_DNA"/>
</dbReference>
<dbReference type="GO" id="GO:0050660">
    <property type="term" value="F:flavin adenine dinucleotide binding"/>
    <property type="evidence" value="ECO:0007669"/>
    <property type="project" value="TreeGrafter"/>
</dbReference>
<dbReference type="GO" id="GO:0004174">
    <property type="term" value="F:electron-transferring-flavoprotein dehydrogenase activity"/>
    <property type="evidence" value="ECO:0007669"/>
    <property type="project" value="TreeGrafter"/>
</dbReference>
<keyword evidence="4" id="KW-1185">Reference proteome</keyword>
<sequence length="440" mass="48280">MNVQKKKMFNITILIFKFVRVVFVAVGNAINRKIASTIHRYRYNPVDSPKNIVIIGASFAGYHTAKLLANSVPTGYQVVVIEKSSHFQFTWVFPRFSVVKGHEHKAFIPYGPFFKGAPKGSWRMIQDTVLEVSPRTISLQSGVKLDYEFLVLATGSHAGSPSRLNVNEKNEGIKVLQSLQNRIRNASDMVIVGGGPAGVELATDVKSDNPHKNVTLIHSRKTLLSNFGTKVHDVALEALEGLGVRVILGERIQTHSEDDGSVVLGTGAEIPCDLLVCIPDWHFEWRLIRPKVRCTGQKAASDIIAELCPDAVSPPGGFVKVKSTLQIADDRFSNIYAAGDVVASTGPKNGRSATQQAEVVSNNVLRAIQGQPLTMYHSDMLMEGGIELTLGLDKNVIYLTDGLRDMLLTRKSKDIALKSEACWKMMGAKPFVDEAWEAAQ</sequence>
<dbReference type="InterPro" id="IPR023753">
    <property type="entry name" value="FAD/NAD-binding_dom"/>
</dbReference>
<keyword evidence="1" id="KW-0472">Membrane</keyword>
<dbReference type="Proteomes" id="UP001213799">
    <property type="component" value="Unassembled WGS sequence"/>
</dbReference>
<dbReference type="PRINTS" id="PR00368">
    <property type="entry name" value="FADPNR"/>
</dbReference>
<evidence type="ECO:0000313" key="4">
    <source>
        <dbReference type="Proteomes" id="UP001213799"/>
    </source>
</evidence>
<proteinExistence type="predicted"/>
<evidence type="ECO:0000313" key="3">
    <source>
        <dbReference type="EMBL" id="KAJ5588628.1"/>
    </source>
</evidence>
<evidence type="ECO:0000259" key="2">
    <source>
        <dbReference type="Pfam" id="PF07992"/>
    </source>
</evidence>
<dbReference type="InterPro" id="IPR036188">
    <property type="entry name" value="FAD/NAD-bd_sf"/>
</dbReference>
<dbReference type="PANTHER" id="PTHR43735:SF5">
    <property type="entry name" value="FAD_NAD(P)-BINDING DOMAIN-CONTAINING PROTEIN"/>
    <property type="match status" value="1"/>
</dbReference>
<reference evidence="3" key="2">
    <citation type="submission" date="2023-01" db="EMBL/GenBank/DDBJ databases">
        <authorList>
            <person name="Petersen C."/>
        </authorList>
    </citation>
    <scope>NUCLEOTIDE SEQUENCE</scope>
    <source>
        <strain evidence="3">IBT 12815</strain>
    </source>
</reference>
<dbReference type="Pfam" id="PF07992">
    <property type="entry name" value="Pyr_redox_2"/>
    <property type="match status" value="1"/>
</dbReference>
<dbReference type="GeneID" id="81592602"/>
<feature type="domain" description="FAD/NAD(P)-binding" evidence="2">
    <location>
        <begin position="51"/>
        <end position="276"/>
    </location>
</feature>
<dbReference type="PRINTS" id="PR00469">
    <property type="entry name" value="PNDRDTASEII"/>
</dbReference>
<reference evidence="3" key="1">
    <citation type="journal article" date="2023" name="IMA Fungus">
        <title>Comparative genomic study of the Penicillium genus elucidates a diverse pangenome and 15 lateral gene transfer events.</title>
        <authorList>
            <person name="Petersen C."/>
            <person name="Sorensen T."/>
            <person name="Nielsen M.R."/>
            <person name="Sondergaard T.E."/>
            <person name="Sorensen J.L."/>
            <person name="Fitzpatrick D.A."/>
            <person name="Frisvad J.C."/>
            <person name="Nielsen K.L."/>
        </authorList>
    </citation>
    <scope>NUCLEOTIDE SEQUENCE</scope>
    <source>
        <strain evidence="3">IBT 12815</strain>
    </source>
</reference>
<dbReference type="PANTHER" id="PTHR43735">
    <property type="entry name" value="APOPTOSIS-INDUCING FACTOR 1"/>
    <property type="match status" value="1"/>
</dbReference>
<dbReference type="AlphaFoldDB" id="A0AAD6GSM8"/>
<gene>
    <name evidence="3" type="ORF">N7537_011306</name>
</gene>
<comment type="caution">
    <text evidence="3">The sequence shown here is derived from an EMBL/GenBank/DDBJ whole genome shotgun (WGS) entry which is preliminary data.</text>
</comment>
<accession>A0AAD6GSM8</accession>
<protein>
    <recommendedName>
        <fullName evidence="2">FAD/NAD(P)-binding domain-containing protein</fullName>
    </recommendedName>
</protein>
<organism evidence="3 4">
    <name type="scientific">Penicillium hordei</name>
    <dbReference type="NCBI Taxonomy" id="40994"/>
    <lineage>
        <taxon>Eukaryota</taxon>
        <taxon>Fungi</taxon>
        <taxon>Dikarya</taxon>
        <taxon>Ascomycota</taxon>
        <taxon>Pezizomycotina</taxon>
        <taxon>Eurotiomycetes</taxon>
        <taxon>Eurotiomycetidae</taxon>
        <taxon>Eurotiales</taxon>
        <taxon>Aspergillaceae</taxon>
        <taxon>Penicillium</taxon>
    </lineage>
</organism>
<evidence type="ECO:0000256" key="1">
    <source>
        <dbReference type="SAM" id="Phobius"/>
    </source>
</evidence>
<keyword evidence="1" id="KW-1133">Transmembrane helix</keyword>